<dbReference type="Proteomes" id="UP000268014">
    <property type="component" value="Unassembled WGS sequence"/>
</dbReference>
<evidence type="ECO:0000256" key="1">
    <source>
        <dbReference type="SAM" id="MobiDB-lite"/>
    </source>
</evidence>
<protein>
    <submittedName>
        <fullName evidence="4">Ovule protein</fullName>
    </submittedName>
</protein>
<reference evidence="4" key="1">
    <citation type="submission" date="2017-02" db="UniProtKB">
        <authorList>
            <consortium name="WormBaseParasite"/>
        </authorList>
    </citation>
    <scope>IDENTIFICATION</scope>
</reference>
<keyword evidence="3" id="KW-1185">Reference proteome</keyword>
<dbReference type="WBParaSite" id="HPLM_0000776401-mRNA-1">
    <property type="protein sequence ID" value="HPLM_0000776401-mRNA-1"/>
    <property type="gene ID" value="HPLM_0000776401"/>
</dbReference>
<feature type="region of interest" description="Disordered" evidence="1">
    <location>
        <begin position="81"/>
        <end position="102"/>
    </location>
</feature>
<dbReference type="AlphaFoldDB" id="A0A0N4WBE4"/>
<gene>
    <name evidence="2" type="ORF">HPLM_LOCUS7756</name>
</gene>
<evidence type="ECO:0000313" key="3">
    <source>
        <dbReference type="Proteomes" id="UP000268014"/>
    </source>
</evidence>
<evidence type="ECO:0000313" key="4">
    <source>
        <dbReference type="WBParaSite" id="HPLM_0000776401-mRNA-1"/>
    </source>
</evidence>
<accession>A0A0N4WBE4</accession>
<evidence type="ECO:0000313" key="2">
    <source>
        <dbReference type="EMBL" id="VDO32896.1"/>
    </source>
</evidence>
<organism evidence="4">
    <name type="scientific">Haemonchus placei</name>
    <name type="common">Barber's pole worm</name>
    <dbReference type="NCBI Taxonomy" id="6290"/>
    <lineage>
        <taxon>Eukaryota</taxon>
        <taxon>Metazoa</taxon>
        <taxon>Ecdysozoa</taxon>
        <taxon>Nematoda</taxon>
        <taxon>Chromadorea</taxon>
        <taxon>Rhabditida</taxon>
        <taxon>Rhabditina</taxon>
        <taxon>Rhabditomorpha</taxon>
        <taxon>Strongyloidea</taxon>
        <taxon>Trichostrongylidae</taxon>
        <taxon>Haemonchus</taxon>
    </lineage>
</organism>
<reference evidence="2 3" key="2">
    <citation type="submission" date="2018-11" db="EMBL/GenBank/DDBJ databases">
        <authorList>
            <consortium name="Pathogen Informatics"/>
        </authorList>
    </citation>
    <scope>NUCLEOTIDE SEQUENCE [LARGE SCALE GENOMIC DNA]</scope>
    <source>
        <strain evidence="2 3">MHpl1</strain>
    </source>
</reference>
<dbReference type="EMBL" id="UZAF01016722">
    <property type="protein sequence ID" value="VDO32896.1"/>
    <property type="molecule type" value="Genomic_DNA"/>
</dbReference>
<name>A0A0N4WBE4_HAEPC</name>
<proteinExistence type="predicted"/>
<feature type="region of interest" description="Disordered" evidence="1">
    <location>
        <begin position="21"/>
        <end position="52"/>
    </location>
</feature>
<sequence length="102" mass="11801">MIRFLTTSLSFTNTIPRDKSHYNSVEPSTRKKICGMTTSPSPRNSRHVVEKKQKPFMATTSTTELDLRRSNALEDWMNEMRHQEKPIAMTNRTEAEQIASDE</sequence>